<organism evidence="2 3">
    <name type="scientific">Mycena alexandri</name>
    <dbReference type="NCBI Taxonomy" id="1745969"/>
    <lineage>
        <taxon>Eukaryota</taxon>
        <taxon>Fungi</taxon>
        <taxon>Dikarya</taxon>
        <taxon>Basidiomycota</taxon>
        <taxon>Agaricomycotina</taxon>
        <taxon>Agaricomycetes</taxon>
        <taxon>Agaricomycetidae</taxon>
        <taxon>Agaricales</taxon>
        <taxon>Marasmiineae</taxon>
        <taxon>Mycenaceae</taxon>
        <taxon>Mycena</taxon>
    </lineage>
</organism>
<feature type="region of interest" description="Disordered" evidence="1">
    <location>
        <begin position="1"/>
        <end position="21"/>
    </location>
</feature>
<dbReference type="Proteomes" id="UP001218188">
    <property type="component" value="Unassembled WGS sequence"/>
</dbReference>
<evidence type="ECO:0000256" key="1">
    <source>
        <dbReference type="SAM" id="MobiDB-lite"/>
    </source>
</evidence>
<feature type="compositionally biased region" description="Polar residues" evidence="1">
    <location>
        <begin position="1"/>
        <end position="15"/>
    </location>
</feature>
<accession>A0AAD6T504</accession>
<evidence type="ECO:0000313" key="2">
    <source>
        <dbReference type="EMBL" id="KAJ7037407.1"/>
    </source>
</evidence>
<sequence length="589" mass="65366">MPSGVQLQPNSTSCNIGERETEGGARGRTWISLCCDASRSADKLREYERISTSIQIHAYGLNPKKETQHREERWPFRSYSNLESNRVVDVIFGPPARVASEREAEWEVERAERWSCGPRRGCAAQIRSMRRMWRFVWRQGSTGFKSEARRPASKSGPVVKRVTAYSRWSASNFNSKGVRREARQFTHLVQPCSVSRKVERAESERRSSGIILASGIDVRSTVQPFKTSTLQVAAKLELQARLDVGERVVCKVERTRMHKSGKMVGGWPNSELVNFELQLHLHLHRTRASTRGRAIASGGIFGRVGGSRRRLSDAGRSLEGGAHHWQLKYVYHYLTPYAADGVGRKQVMRGRNARGRRGGGTFLSFGRQFRYSADILYTSAPAGQNGIRSSQDGGGGGGSQRQAGRQAVRNVACWAAMSAERIFEKLEGSVAYGGAHDSDGDQENTGGRTTMGCSGIRGLFDPCISRERATLAGASCKLRSTSEKRYELDAGPRRQNARKWQSARHDDGIKFLKFEGGNRHQLAEEASQGCVDEAAAGRGICAARGGPGQSLHIFSKYVLCVRQNHVNLRTGGRVWQAHERKERKDGALD</sequence>
<comment type="caution">
    <text evidence="2">The sequence shown here is derived from an EMBL/GenBank/DDBJ whole genome shotgun (WGS) entry which is preliminary data.</text>
</comment>
<name>A0AAD6T504_9AGAR</name>
<reference evidence="2" key="1">
    <citation type="submission" date="2023-03" db="EMBL/GenBank/DDBJ databases">
        <title>Massive genome expansion in bonnet fungi (Mycena s.s.) driven by repeated elements and novel gene families across ecological guilds.</title>
        <authorList>
            <consortium name="Lawrence Berkeley National Laboratory"/>
            <person name="Harder C.B."/>
            <person name="Miyauchi S."/>
            <person name="Viragh M."/>
            <person name="Kuo A."/>
            <person name="Thoen E."/>
            <person name="Andreopoulos B."/>
            <person name="Lu D."/>
            <person name="Skrede I."/>
            <person name="Drula E."/>
            <person name="Henrissat B."/>
            <person name="Morin E."/>
            <person name="Kohler A."/>
            <person name="Barry K."/>
            <person name="LaButti K."/>
            <person name="Morin E."/>
            <person name="Salamov A."/>
            <person name="Lipzen A."/>
            <person name="Mereny Z."/>
            <person name="Hegedus B."/>
            <person name="Baldrian P."/>
            <person name="Stursova M."/>
            <person name="Weitz H."/>
            <person name="Taylor A."/>
            <person name="Grigoriev I.V."/>
            <person name="Nagy L.G."/>
            <person name="Martin F."/>
            <person name="Kauserud H."/>
        </authorList>
    </citation>
    <scope>NUCLEOTIDE SEQUENCE</scope>
    <source>
        <strain evidence="2">CBHHK200</strain>
    </source>
</reference>
<protein>
    <submittedName>
        <fullName evidence="2">Uncharacterized protein</fullName>
    </submittedName>
</protein>
<proteinExistence type="predicted"/>
<feature type="region of interest" description="Disordered" evidence="1">
    <location>
        <begin position="382"/>
        <end position="402"/>
    </location>
</feature>
<gene>
    <name evidence="2" type="ORF">C8F04DRAFT_1232561</name>
</gene>
<evidence type="ECO:0000313" key="3">
    <source>
        <dbReference type="Proteomes" id="UP001218188"/>
    </source>
</evidence>
<keyword evidence="3" id="KW-1185">Reference proteome</keyword>
<dbReference type="AlphaFoldDB" id="A0AAD6T504"/>
<dbReference type="EMBL" id="JARJCM010000037">
    <property type="protein sequence ID" value="KAJ7037407.1"/>
    <property type="molecule type" value="Genomic_DNA"/>
</dbReference>